<reference evidence="2" key="1">
    <citation type="submission" date="2018-06" db="EMBL/GenBank/DDBJ databases">
        <authorList>
            <person name="Zhirakovskaya E."/>
        </authorList>
    </citation>
    <scope>NUCLEOTIDE SEQUENCE</scope>
</reference>
<dbReference type="EMBL" id="UOGE01000107">
    <property type="protein sequence ID" value="VAX25602.1"/>
    <property type="molecule type" value="Genomic_DNA"/>
</dbReference>
<keyword evidence="1" id="KW-0472">Membrane</keyword>
<organism evidence="2">
    <name type="scientific">hydrothermal vent metagenome</name>
    <dbReference type="NCBI Taxonomy" id="652676"/>
    <lineage>
        <taxon>unclassified sequences</taxon>
        <taxon>metagenomes</taxon>
        <taxon>ecological metagenomes</taxon>
    </lineage>
</organism>
<evidence type="ECO:0000313" key="2">
    <source>
        <dbReference type="EMBL" id="VAX25602.1"/>
    </source>
</evidence>
<accession>A0A3B1CBP4</accession>
<protein>
    <recommendedName>
        <fullName evidence="3">Major facilitator superfamily (MFS) profile domain-containing protein</fullName>
    </recommendedName>
</protein>
<feature type="transmembrane region" description="Helical" evidence="1">
    <location>
        <begin position="155"/>
        <end position="173"/>
    </location>
</feature>
<feature type="transmembrane region" description="Helical" evidence="1">
    <location>
        <begin position="127"/>
        <end position="149"/>
    </location>
</feature>
<keyword evidence="1" id="KW-0812">Transmembrane</keyword>
<sequence>MKKFLYVTSMGVFFAILQTSYFFELEIWLTAAYPGFLTIMLGWLLGNVLGLAAGKRWDNKGRSPLILLSVFILASLTAYYISISLLKAYPYQMAYLPFYAVMIMVSGAQAGHFFNASRSIFISVSTLFFLENNGFVIGWIIGFFGFVMYGSRFNVVAPGALGIVCIFLLWLAVRPGDGAIKASQ</sequence>
<keyword evidence="1" id="KW-1133">Transmembrane helix</keyword>
<gene>
    <name evidence="2" type="ORF">MNBD_NITROSPINAE02-575</name>
</gene>
<evidence type="ECO:0000256" key="1">
    <source>
        <dbReference type="SAM" id="Phobius"/>
    </source>
</evidence>
<feature type="transmembrane region" description="Helical" evidence="1">
    <location>
        <begin position="95"/>
        <end position="115"/>
    </location>
</feature>
<evidence type="ECO:0008006" key="3">
    <source>
        <dbReference type="Google" id="ProtNLM"/>
    </source>
</evidence>
<name>A0A3B1CBP4_9ZZZZ</name>
<feature type="transmembrane region" description="Helical" evidence="1">
    <location>
        <begin position="65"/>
        <end position="83"/>
    </location>
</feature>
<dbReference type="AlphaFoldDB" id="A0A3B1CBP4"/>
<feature type="transmembrane region" description="Helical" evidence="1">
    <location>
        <begin position="32"/>
        <end position="53"/>
    </location>
</feature>
<proteinExistence type="predicted"/>